<name>F6DUX4_DESRL</name>
<accession>F6DUX4</accession>
<dbReference type="Proteomes" id="UP000009234">
    <property type="component" value="Chromosome"/>
</dbReference>
<dbReference type="HOGENOM" id="CLU_2000245_0_0_9"/>
<proteinExistence type="predicted"/>
<dbReference type="AlphaFoldDB" id="F6DUX4"/>
<dbReference type="OrthoDB" id="1786998at2"/>
<gene>
    <name evidence="1" type="ordered locus">Desru_3160</name>
</gene>
<dbReference type="KEGG" id="dru:Desru_3160"/>
<dbReference type="EMBL" id="CP002780">
    <property type="protein sequence ID" value="AEG61371.1"/>
    <property type="molecule type" value="Genomic_DNA"/>
</dbReference>
<sequence>MFFPPRRAPKTVKEKSQGVPIVSGLPGIQLRLDVDHMQLLGTLAMLGLSQSPGLKGMMQEFTGFLQQAQEAADALTVQMENMHKEFQKVQTKIMEMNSFQEPVQESRRAGYPPLDPLMLFQQLFRLMSMNR</sequence>
<protein>
    <submittedName>
        <fullName evidence="1">Uncharacterized protein</fullName>
    </submittedName>
</protein>
<organism evidence="1 2">
    <name type="scientific">Desulforamulus ruminis (strain ATCC 23193 / DSM 2154 / NCIMB 8452 / DL)</name>
    <name type="common">Desulfotomaculum ruminis</name>
    <dbReference type="NCBI Taxonomy" id="696281"/>
    <lineage>
        <taxon>Bacteria</taxon>
        <taxon>Bacillati</taxon>
        <taxon>Bacillota</taxon>
        <taxon>Clostridia</taxon>
        <taxon>Eubacteriales</taxon>
        <taxon>Peptococcaceae</taxon>
        <taxon>Desulforamulus</taxon>
    </lineage>
</organism>
<keyword evidence="2" id="KW-1185">Reference proteome</keyword>
<evidence type="ECO:0000313" key="2">
    <source>
        <dbReference type="Proteomes" id="UP000009234"/>
    </source>
</evidence>
<reference evidence="1 2" key="2">
    <citation type="journal article" date="2012" name="Stand. Genomic Sci.">
        <title>Complete genome sequence of the sulfate-reducing firmicute Desulfotomaculum ruminis type strain (DL(T)).</title>
        <authorList>
            <person name="Spring S."/>
            <person name="Visser M."/>
            <person name="Lu M."/>
            <person name="Copeland A."/>
            <person name="Lapidus A."/>
            <person name="Lucas S."/>
            <person name="Cheng J.F."/>
            <person name="Han C."/>
            <person name="Tapia R."/>
            <person name="Goodwin L.A."/>
            <person name="Pitluck S."/>
            <person name="Ivanova N."/>
            <person name="Land M."/>
            <person name="Hauser L."/>
            <person name="Larimer F."/>
            <person name="Rohde M."/>
            <person name="Goker M."/>
            <person name="Detter J.C."/>
            <person name="Kyrpides N.C."/>
            <person name="Woyke T."/>
            <person name="Schaap P.J."/>
            <person name="Plugge C.M."/>
            <person name="Muyzer G."/>
            <person name="Kuever J."/>
            <person name="Pereira I.A."/>
            <person name="Parshina S.N."/>
            <person name="Bernier-Latmani R."/>
            <person name="Stams A.J."/>
            <person name="Klenk H.P."/>
        </authorList>
    </citation>
    <scope>NUCLEOTIDE SEQUENCE [LARGE SCALE GENOMIC DNA]</scope>
    <source>
        <strain evidence="2">ATCC 23193 / DSM 2154 / NCIB 8452 / DL</strain>
    </source>
</reference>
<evidence type="ECO:0000313" key="1">
    <source>
        <dbReference type="EMBL" id="AEG61371.1"/>
    </source>
</evidence>
<dbReference type="RefSeq" id="WP_013843120.1">
    <property type="nucleotide sequence ID" value="NC_015589.1"/>
</dbReference>
<reference evidence="2" key="1">
    <citation type="submission" date="2011-05" db="EMBL/GenBank/DDBJ databases">
        <title>Complete sequence of Desulfotomaculum ruminis DSM 2154.</title>
        <authorList>
            <person name="Lucas S."/>
            <person name="Copeland A."/>
            <person name="Lapidus A."/>
            <person name="Cheng J.-F."/>
            <person name="Goodwin L."/>
            <person name="Pitluck S."/>
            <person name="Lu M."/>
            <person name="Detter J.C."/>
            <person name="Han C."/>
            <person name="Tapia R."/>
            <person name="Land M."/>
            <person name="Hauser L."/>
            <person name="Kyrpides N."/>
            <person name="Ivanova N."/>
            <person name="Mikhailova N."/>
            <person name="Pagani I."/>
            <person name="Stams A.J.M."/>
            <person name="Plugge C.M."/>
            <person name="Muyzer G."/>
            <person name="Kuever J."/>
            <person name="Parshina S.N."/>
            <person name="Ivanova A.E."/>
            <person name="Nazina T.N."/>
            <person name="Brambilla E."/>
            <person name="Spring S."/>
            <person name="Klenk H.-P."/>
            <person name="Woyke T."/>
        </authorList>
    </citation>
    <scope>NUCLEOTIDE SEQUENCE [LARGE SCALE GENOMIC DNA]</scope>
    <source>
        <strain evidence="2">ATCC 23193 / DSM 2154 / NCIB 8452 / DL</strain>
    </source>
</reference>